<proteinExistence type="predicted"/>
<reference evidence="4 5" key="1">
    <citation type="journal article" date="2018" name="PLoS Genet.">
        <title>Population sequencing reveals clonal diversity and ancestral inbreeding in the grapevine cultivar Chardonnay.</title>
        <authorList>
            <person name="Roach M.J."/>
            <person name="Johnson D.L."/>
            <person name="Bohlmann J."/>
            <person name="van Vuuren H.J."/>
            <person name="Jones S.J."/>
            <person name="Pretorius I.S."/>
            <person name="Schmidt S.A."/>
            <person name="Borneman A.R."/>
        </authorList>
    </citation>
    <scope>NUCLEOTIDE SEQUENCE [LARGE SCALE GENOMIC DNA]</scope>
    <source>
        <strain evidence="5">cv. Chardonnay</strain>
        <tissue evidence="4">Leaf</tissue>
    </source>
</reference>
<sequence length="568" mass="65944">MGHNSYGVVTIATVCMFLAGKVEETPRPLKDVILVSYEIIHKKDPAAVQKIKQKETKIQEMSRGLVHSLGVGRFLEWGAVDSRGVAGGIVVFWDNSVLELVKLEAGMFSISCHFKNCEDGFRCLEECSMRGSLNLDMRRFFEWRFEERPLPFRFENMWLKVESFKDLLKLWWEGDNFNDSSSFILVSKLHVVKFKLKEWNRDVFGRVGVRKDLALNQVDYWDAKEKTSILSLEELEARKEGNEIKEGVVRAFLSLLSNSGDWYPSLSGLQFETLETVGTLGLEKPFLEEEFSWDFVKDDVMRFIREFYEHGVFVEGRQILDAVPIANEAIDSILKNNECGILCKLDIEKTYDHVNWSFLLTVMQKMGFREKWIGRIMWCIDTASFSVLVNDTSTGFFQSSRGLRVGSLPSTYLGLPLGAPFKSVTIWDGVEKRFRRSKKKRGLGVKCLSTLNKALLCKWNWWFANEREALWNQVIRGKYGEERGEWCSREVRGIWCWVMERDKDKLGHCGYYDFFPSVDKEVWVVDIWDPLAEGDWGGWNPCFSRSFNDWEVEEAESFLRRLHGKSVR</sequence>
<dbReference type="Proteomes" id="UP000288805">
    <property type="component" value="Unassembled WGS sequence"/>
</dbReference>
<comment type="caution">
    <text evidence="4">The sequence shown here is derived from an EMBL/GenBank/DDBJ whole genome shotgun (WGS) entry which is preliminary data.</text>
</comment>
<name>A0A438HTM8_VITVI</name>
<dbReference type="Pfam" id="PF00078">
    <property type="entry name" value="RVT_1"/>
    <property type="match status" value="1"/>
</dbReference>
<keyword evidence="2" id="KW-0131">Cell cycle</keyword>
<gene>
    <name evidence="4" type="primary">CYCT1-1_0</name>
    <name evidence="4" type="ORF">CK203_039734</name>
</gene>
<dbReference type="GO" id="GO:0006357">
    <property type="term" value="P:regulation of transcription by RNA polymerase II"/>
    <property type="evidence" value="ECO:0007669"/>
    <property type="project" value="InterPro"/>
</dbReference>
<dbReference type="AlphaFoldDB" id="A0A438HTM8"/>
<dbReference type="PANTHER" id="PTHR10026">
    <property type="entry name" value="CYCLIN"/>
    <property type="match status" value="1"/>
</dbReference>
<protein>
    <submittedName>
        <fullName evidence="4">Cyclin-T1-4</fullName>
    </submittedName>
</protein>
<organism evidence="4 5">
    <name type="scientific">Vitis vinifera</name>
    <name type="common">Grape</name>
    <dbReference type="NCBI Taxonomy" id="29760"/>
    <lineage>
        <taxon>Eukaryota</taxon>
        <taxon>Viridiplantae</taxon>
        <taxon>Streptophyta</taxon>
        <taxon>Embryophyta</taxon>
        <taxon>Tracheophyta</taxon>
        <taxon>Spermatophyta</taxon>
        <taxon>Magnoliopsida</taxon>
        <taxon>eudicotyledons</taxon>
        <taxon>Gunneridae</taxon>
        <taxon>Pentapetalae</taxon>
        <taxon>rosids</taxon>
        <taxon>Vitales</taxon>
        <taxon>Vitaceae</taxon>
        <taxon>Viteae</taxon>
        <taxon>Vitis</taxon>
    </lineage>
</organism>
<evidence type="ECO:0000259" key="3">
    <source>
        <dbReference type="Pfam" id="PF00078"/>
    </source>
</evidence>
<evidence type="ECO:0000313" key="4">
    <source>
        <dbReference type="EMBL" id="RVW87822.1"/>
    </source>
</evidence>
<dbReference type="GO" id="GO:0016538">
    <property type="term" value="F:cyclin-dependent protein serine/threonine kinase regulator activity"/>
    <property type="evidence" value="ECO:0007669"/>
    <property type="project" value="InterPro"/>
</dbReference>
<dbReference type="GO" id="GO:0051301">
    <property type="term" value="P:cell division"/>
    <property type="evidence" value="ECO:0007669"/>
    <property type="project" value="UniProtKB-KW"/>
</dbReference>
<dbReference type="InterPro" id="IPR043198">
    <property type="entry name" value="Cyclin/Ssn8"/>
</dbReference>
<evidence type="ECO:0000256" key="1">
    <source>
        <dbReference type="ARBA" id="ARBA00022618"/>
    </source>
</evidence>
<feature type="domain" description="Reverse transcriptase" evidence="3">
    <location>
        <begin position="313"/>
        <end position="412"/>
    </location>
</feature>
<dbReference type="EMBL" id="QGNW01000179">
    <property type="protein sequence ID" value="RVW87822.1"/>
    <property type="molecule type" value="Genomic_DNA"/>
</dbReference>
<dbReference type="InterPro" id="IPR036915">
    <property type="entry name" value="Cyclin-like_sf"/>
</dbReference>
<dbReference type="InterPro" id="IPR000477">
    <property type="entry name" value="RT_dom"/>
</dbReference>
<accession>A0A438HTM8</accession>
<evidence type="ECO:0000256" key="2">
    <source>
        <dbReference type="ARBA" id="ARBA00023306"/>
    </source>
</evidence>
<keyword evidence="1" id="KW-0132">Cell division</keyword>
<evidence type="ECO:0000313" key="5">
    <source>
        <dbReference type="Proteomes" id="UP000288805"/>
    </source>
</evidence>
<dbReference type="SUPFAM" id="SSF47954">
    <property type="entry name" value="Cyclin-like"/>
    <property type="match status" value="1"/>
</dbReference>
<dbReference type="Gene3D" id="1.10.472.10">
    <property type="entry name" value="Cyclin-like"/>
    <property type="match status" value="1"/>
</dbReference>